<evidence type="ECO:0000313" key="8">
    <source>
        <dbReference type="EMBL" id="KAL2852780.1"/>
    </source>
</evidence>
<evidence type="ECO:0000256" key="2">
    <source>
        <dbReference type="ARBA" id="ARBA00022741"/>
    </source>
</evidence>
<keyword evidence="3" id="KW-0067">ATP-binding</keyword>
<evidence type="ECO:0000256" key="1">
    <source>
        <dbReference type="ARBA" id="ARBA00022598"/>
    </source>
</evidence>
<feature type="compositionally biased region" description="Basic and acidic residues" evidence="6">
    <location>
        <begin position="589"/>
        <end position="611"/>
    </location>
</feature>
<dbReference type="EMBL" id="JBFXLR010000015">
    <property type="protein sequence ID" value="KAL2852780.1"/>
    <property type="molecule type" value="Genomic_DNA"/>
</dbReference>
<dbReference type="SUPFAM" id="SSF55681">
    <property type="entry name" value="Class II aaRS and biotin synthetases"/>
    <property type="match status" value="2"/>
</dbReference>
<accession>A0ABR4KKH8</accession>
<proteinExistence type="predicted"/>
<reference evidence="8 9" key="1">
    <citation type="submission" date="2024-07" db="EMBL/GenBank/DDBJ databases">
        <title>Section-level genome sequencing and comparative genomics of Aspergillus sections Usti and Cavernicolus.</title>
        <authorList>
            <consortium name="Lawrence Berkeley National Laboratory"/>
            <person name="Nybo J.L."/>
            <person name="Vesth T.C."/>
            <person name="Theobald S."/>
            <person name="Frisvad J.C."/>
            <person name="Larsen T.O."/>
            <person name="Kjaerboelling I."/>
            <person name="Rothschild-Mancinelli K."/>
            <person name="Lyhne E.K."/>
            <person name="Kogle M.E."/>
            <person name="Barry K."/>
            <person name="Clum A."/>
            <person name="Na H."/>
            <person name="Ledsgaard L."/>
            <person name="Lin J."/>
            <person name="Lipzen A."/>
            <person name="Kuo A."/>
            <person name="Riley R."/>
            <person name="Mondo S."/>
            <person name="LaButti K."/>
            <person name="Haridas S."/>
            <person name="Pangalinan J."/>
            <person name="Salamov A.A."/>
            <person name="Simmons B.A."/>
            <person name="Magnuson J.K."/>
            <person name="Chen J."/>
            <person name="Drula E."/>
            <person name="Henrissat B."/>
            <person name="Wiebenga A."/>
            <person name="Lubbers R.J."/>
            <person name="Gomes A.C."/>
            <person name="Macurrencykelacurrency M.R."/>
            <person name="Stajich J."/>
            <person name="Grigoriev I.V."/>
            <person name="Mortensen U.H."/>
            <person name="De vries R.P."/>
            <person name="Baker S.E."/>
            <person name="Andersen M.R."/>
        </authorList>
    </citation>
    <scope>NUCLEOTIDE SEQUENCE [LARGE SCALE GENOMIC DNA]</scope>
    <source>
        <strain evidence="8 9">CBS 756.74</strain>
    </source>
</reference>
<keyword evidence="4" id="KW-0648">Protein biosynthesis</keyword>
<dbReference type="InterPro" id="IPR045864">
    <property type="entry name" value="aa-tRNA-synth_II/BPL/LPL"/>
</dbReference>
<dbReference type="PROSITE" id="PS50862">
    <property type="entry name" value="AA_TRNA_LIGASE_II"/>
    <property type="match status" value="1"/>
</dbReference>
<dbReference type="PANTHER" id="PTHR22594:SF34">
    <property type="entry name" value="ASPARAGINE--TRNA LIGASE, MITOCHONDRIAL-RELATED"/>
    <property type="match status" value="1"/>
</dbReference>
<name>A0ABR4KKH8_9EURO</name>
<feature type="region of interest" description="Disordered" evidence="6">
    <location>
        <begin position="469"/>
        <end position="614"/>
    </location>
</feature>
<gene>
    <name evidence="8" type="ORF">BJX68DRAFT_58812</name>
</gene>
<dbReference type="PANTHER" id="PTHR22594">
    <property type="entry name" value="ASPARTYL/LYSYL-TRNA SYNTHETASE"/>
    <property type="match status" value="1"/>
</dbReference>
<evidence type="ECO:0000313" key="9">
    <source>
        <dbReference type="Proteomes" id="UP001610444"/>
    </source>
</evidence>
<dbReference type="Gene3D" id="2.40.50.140">
    <property type="entry name" value="Nucleic acid-binding proteins"/>
    <property type="match status" value="1"/>
</dbReference>
<feature type="domain" description="Aminoacyl-transfer RNA synthetases class-II family profile" evidence="7">
    <location>
        <begin position="169"/>
        <end position="666"/>
    </location>
</feature>
<keyword evidence="5" id="KW-0030">Aminoacyl-tRNA synthetase</keyword>
<sequence>MLPWRRAFSTSLARLEHAAVTRPQFLRCADVDRKSKQTPCTLEGQEIKLRGLLRSVRKQKEIAFAAINDGTSFTPLQVILSPEQAAGLTTGAAVEVSGIWKASKPGLKQTHELHASTVTVVGESDKTYPIQKKYHTPEFLRQHPHLRFRTPFNTVFARFRSACIANFPKAFRDSPFGNFLQVHPPIITSSDCEGAGETFAVVPRETLVTGLPEREQDHFFRAPKYLSVSSQLHLEAFSAALGNVWAMAPAFRAERSDTPRHLSEFYMVEVESNFISNLEDLTNMTEDILRRYVRQMSKLTSTGEFLKMQENAKKEHSETQTSGDLHQRWGHFLKGHKWRRMTYTDAIARLQKAVSEGKAKFEHVPTWSTGLQLEHERYIVDVINKGRPIFVTDYPKTIKPFYMAPSHSRDPTKPAEKIPGKETVACFDLLLPELGEVAGGSLREHRLPELIQNMREHGLIKKTAIAVEETEGPEVTEPEAKESEVQESDIKDTEVEESEVKESEARESEAQKTEVQESEVKETEVKESEAKDAEVKETEAEETEVKEAEVKQTEVEETPVKETETQETEAKESQATELTRKEKKAKRKAEKEQKAKEREAREKEAKEKAAKEQLYPHLLPGEDLGHLQWYADLRRWGSAPHGGFGIGFDRLISYLTGVQNVRDVVPFPRYAGKADC</sequence>
<evidence type="ECO:0000256" key="6">
    <source>
        <dbReference type="SAM" id="MobiDB-lite"/>
    </source>
</evidence>
<comment type="caution">
    <text evidence="8">The sequence shown here is derived from an EMBL/GenBank/DDBJ whole genome shotgun (WGS) entry which is preliminary data.</text>
</comment>
<dbReference type="InterPro" id="IPR012340">
    <property type="entry name" value="NA-bd_OB-fold"/>
</dbReference>
<organism evidence="8 9">
    <name type="scientific">Aspergillus pseudodeflectus</name>
    <dbReference type="NCBI Taxonomy" id="176178"/>
    <lineage>
        <taxon>Eukaryota</taxon>
        <taxon>Fungi</taxon>
        <taxon>Dikarya</taxon>
        <taxon>Ascomycota</taxon>
        <taxon>Pezizomycotina</taxon>
        <taxon>Eurotiomycetes</taxon>
        <taxon>Eurotiomycetidae</taxon>
        <taxon>Eurotiales</taxon>
        <taxon>Aspergillaceae</taxon>
        <taxon>Aspergillus</taxon>
        <taxon>Aspergillus subgen. Nidulantes</taxon>
    </lineage>
</organism>
<feature type="compositionally biased region" description="Basic and acidic residues" evidence="6">
    <location>
        <begin position="478"/>
        <end position="580"/>
    </location>
</feature>
<evidence type="ECO:0000256" key="3">
    <source>
        <dbReference type="ARBA" id="ARBA00022840"/>
    </source>
</evidence>
<evidence type="ECO:0000256" key="4">
    <source>
        <dbReference type="ARBA" id="ARBA00022917"/>
    </source>
</evidence>
<evidence type="ECO:0000256" key="5">
    <source>
        <dbReference type="ARBA" id="ARBA00023146"/>
    </source>
</evidence>
<dbReference type="InterPro" id="IPR004364">
    <property type="entry name" value="Aa-tRNA-synt_II"/>
</dbReference>
<keyword evidence="2" id="KW-0547">Nucleotide-binding</keyword>
<keyword evidence="9" id="KW-1185">Reference proteome</keyword>
<dbReference type="InterPro" id="IPR006195">
    <property type="entry name" value="aa-tRNA-synth_II"/>
</dbReference>
<evidence type="ECO:0000259" key="7">
    <source>
        <dbReference type="PROSITE" id="PS50862"/>
    </source>
</evidence>
<dbReference type="GeneID" id="98164615"/>
<dbReference type="RefSeq" id="XP_070900602.1">
    <property type="nucleotide sequence ID" value="XM_071049451.1"/>
</dbReference>
<dbReference type="Gene3D" id="3.30.930.10">
    <property type="entry name" value="Bira Bifunctional Protein, Domain 2"/>
    <property type="match status" value="2"/>
</dbReference>
<dbReference type="Pfam" id="PF01336">
    <property type="entry name" value="tRNA_anti-codon"/>
    <property type="match status" value="1"/>
</dbReference>
<protein>
    <recommendedName>
        <fullName evidence="7">Aminoacyl-transfer RNA synthetases class-II family profile domain-containing protein</fullName>
    </recommendedName>
</protein>
<dbReference type="CDD" id="cd04318">
    <property type="entry name" value="EcAsnRS_like_N"/>
    <property type="match status" value="1"/>
</dbReference>
<dbReference type="Pfam" id="PF00152">
    <property type="entry name" value="tRNA-synt_2"/>
    <property type="match status" value="2"/>
</dbReference>
<dbReference type="InterPro" id="IPR004365">
    <property type="entry name" value="NA-bd_OB_tRNA"/>
</dbReference>
<dbReference type="Proteomes" id="UP001610444">
    <property type="component" value="Unassembled WGS sequence"/>
</dbReference>
<dbReference type="SUPFAM" id="SSF50249">
    <property type="entry name" value="Nucleic acid-binding proteins"/>
    <property type="match status" value="1"/>
</dbReference>
<keyword evidence="1" id="KW-0436">Ligase</keyword>
<dbReference type="Gene3D" id="2.160.10.20">
    <property type="entry name" value="Insect antifreeze protein"/>
    <property type="match status" value="1"/>
</dbReference>